<keyword evidence="13" id="KW-1185">Reference proteome</keyword>
<feature type="compositionally biased region" description="Basic and acidic residues" evidence="10">
    <location>
        <begin position="368"/>
        <end position="378"/>
    </location>
</feature>
<dbReference type="Proteomes" id="UP000634136">
    <property type="component" value="Unassembled WGS sequence"/>
</dbReference>
<dbReference type="EMBL" id="JAAIUW010000002">
    <property type="protein sequence ID" value="KAF7840824.1"/>
    <property type="molecule type" value="Genomic_DNA"/>
</dbReference>
<dbReference type="FunFam" id="3.30.40.10:FF:000309">
    <property type="entry name" value="E3 ubiquitin-protein ligase MBR2"/>
    <property type="match status" value="1"/>
</dbReference>
<dbReference type="PROSITE" id="PS50089">
    <property type="entry name" value="ZF_RING_2"/>
    <property type="match status" value="1"/>
</dbReference>
<dbReference type="AlphaFoldDB" id="A0A835CG12"/>
<dbReference type="Gene3D" id="3.30.40.10">
    <property type="entry name" value="Zinc/RING finger domain, C3HC4 (zinc finger)"/>
    <property type="match status" value="1"/>
</dbReference>
<evidence type="ECO:0000256" key="4">
    <source>
        <dbReference type="ARBA" id="ARBA00022679"/>
    </source>
</evidence>
<feature type="region of interest" description="Disordered" evidence="10">
    <location>
        <begin position="459"/>
        <end position="487"/>
    </location>
</feature>
<keyword evidence="6 9" id="KW-0863">Zinc-finger</keyword>
<dbReference type="GO" id="GO:0010228">
    <property type="term" value="P:vegetative to reproductive phase transition of meristem"/>
    <property type="evidence" value="ECO:0007669"/>
    <property type="project" value="UniProtKB-ARBA"/>
</dbReference>
<dbReference type="Pfam" id="PF13639">
    <property type="entry name" value="zf-RING_2"/>
    <property type="match status" value="1"/>
</dbReference>
<feature type="compositionally biased region" description="Low complexity" evidence="10">
    <location>
        <begin position="228"/>
        <end position="258"/>
    </location>
</feature>
<keyword evidence="8" id="KW-0862">Zinc</keyword>
<dbReference type="OrthoDB" id="8062037at2759"/>
<evidence type="ECO:0000256" key="8">
    <source>
        <dbReference type="ARBA" id="ARBA00022833"/>
    </source>
</evidence>
<gene>
    <name evidence="12" type="ORF">G2W53_003122</name>
</gene>
<sequence length="671" mass="72567">MKQGPSASGTDTNQQAASLNHVQNAVDTRLSDYKGSVGETACLCITNPDVQRLNNWINTGESSSRLDLHSQVNDDGLKAEHGWSSSCNAPADGPEERQFKPDNVIFPFHPNINFHGDQSSIHQPYPCKGSSSTPNLNLNMGQIANIANRGKGTETDGGVDIHNANRLEREHPSFGSTSCDDIGTSFGSSRNMVWGDNASSSSSLVNWSSSCKRKALEDSSGLQCTGGSSSFLAESENSSRPAGPSSNASTSSSVSTPSEDAPTTSTSFQHNPGNEVWQAPSEDFPLPSVARDMERNSYHSSLHQISISNSFDDSLELRLTAGVTVANSGAPQSQSLAVHVPGLSLNAVSFPCYGAANPRGASSSTSYESRERAVRDESNLSIPPRDNTEHHMFVPAPLGQAPALWHISSLNANDSGALPLTSQMGSGASTQLFSPTWIVNSEVPMQNLQRLSEFRSLSQSDVHNGHSTSLPLPSVRAASTQDTSNPQSYVRSASLMGRRGEDVFSSPSSLRAFASDNEGRRRLISEIRQVLNAMRRGENIQAQDGLLFDPSILQVHGMAELHDRHRDMRLDVDNMSYEELLALEERIGDVNTGLSEDIIMKSMKERVYVPVMSGSSSDLEPCCICQEEYVDGEHVGSLDCGHEFHINCIKKWLMLKNLCPICKIKALGINK</sequence>
<comment type="caution">
    <text evidence="12">The sequence shown here is derived from an EMBL/GenBank/DDBJ whole genome shotgun (WGS) entry which is preliminary data.</text>
</comment>
<evidence type="ECO:0000256" key="5">
    <source>
        <dbReference type="ARBA" id="ARBA00022723"/>
    </source>
</evidence>
<protein>
    <recommendedName>
        <fullName evidence="3">RING-type E3 ubiquitin transferase</fullName>
        <ecNumber evidence="3">2.3.2.27</ecNumber>
    </recommendedName>
</protein>
<evidence type="ECO:0000256" key="1">
    <source>
        <dbReference type="ARBA" id="ARBA00000900"/>
    </source>
</evidence>
<feature type="compositionally biased region" description="Polar residues" evidence="10">
    <location>
        <begin position="261"/>
        <end position="272"/>
    </location>
</feature>
<dbReference type="InterPro" id="IPR013083">
    <property type="entry name" value="Znf_RING/FYVE/PHD"/>
</dbReference>
<dbReference type="InterPro" id="IPR045191">
    <property type="entry name" value="MBR1/2-like"/>
</dbReference>
<feature type="region of interest" description="Disordered" evidence="10">
    <location>
        <begin position="218"/>
        <end position="285"/>
    </location>
</feature>
<evidence type="ECO:0000256" key="2">
    <source>
        <dbReference type="ARBA" id="ARBA00004906"/>
    </source>
</evidence>
<dbReference type="GO" id="GO:0043161">
    <property type="term" value="P:proteasome-mediated ubiquitin-dependent protein catabolic process"/>
    <property type="evidence" value="ECO:0007669"/>
    <property type="project" value="UniProtKB-ARBA"/>
</dbReference>
<accession>A0A835CG12</accession>
<organism evidence="12 13">
    <name type="scientific">Senna tora</name>
    <dbReference type="NCBI Taxonomy" id="362788"/>
    <lineage>
        <taxon>Eukaryota</taxon>
        <taxon>Viridiplantae</taxon>
        <taxon>Streptophyta</taxon>
        <taxon>Embryophyta</taxon>
        <taxon>Tracheophyta</taxon>
        <taxon>Spermatophyta</taxon>
        <taxon>Magnoliopsida</taxon>
        <taxon>eudicotyledons</taxon>
        <taxon>Gunneridae</taxon>
        <taxon>Pentapetalae</taxon>
        <taxon>rosids</taxon>
        <taxon>fabids</taxon>
        <taxon>Fabales</taxon>
        <taxon>Fabaceae</taxon>
        <taxon>Caesalpinioideae</taxon>
        <taxon>Cassia clade</taxon>
        <taxon>Senna</taxon>
    </lineage>
</organism>
<evidence type="ECO:0000256" key="9">
    <source>
        <dbReference type="PROSITE-ProRule" id="PRU00175"/>
    </source>
</evidence>
<comment type="pathway">
    <text evidence="2">Protein modification; protein ubiquitination.</text>
</comment>
<feature type="region of interest" description="Disordered" evidence="10">
    <location>
        <begin position="358"/>
        <end position="387"/>
    </location>
</feature>
<evidence type="ECO:0000256" key="7">
    <source>
        <dbReference type="ARBA" id="ARBA00022786"/>
    </source>
</evidence>
<comment type="catalytic activity">
    <reaction evidence="1">
        <text>S-ubiquitinyl-[E2 ubiquitin-conjugating enzyme]-L-cysteine + [acceptor protein]-L-lysine = [E2 ubiquitin-conjugating enzyme]-L-cysteine + N(6)-ubiquitinyl-[acceptor protein]-L-lysine.</text>
        <dbReference type="EC" id="2.3.2.27"/>
    </reaction>
</comment>
<dbReference type="SUPFAM" id="SSF57850">
    <property type="entry name" value="RING/U-box"/>
    <property type="match status" value="1"/>
</dbReference>
<evidence type="ECO:0000313" key="12">
    <source>
        <dbReference type="EMBL" id="KAF7840824.1"/>
    </source>
</evidence>
<keyword evidence="5" id="KW-0479">Metal-binding</keyword>
<dbReference type="EC" id="2.3.2.27" evidence="3"/>
<dbReference type="PANTHER" id="PTHR22937:SF163">
    <property type="entry name" value="RING-TYPE E3 UBIQUITIN TRANSFERASE"/>
    <property type="match status" value="1"/>
</dbReference>
<evidence type="ECO:0000256" key="6">
    <source>
        <dbReference type="ARBA" id="ARBA00022771"/>
    </source>
</evidence>
<dbReference type="SMART" id="SM00184">
    <property type="entry name" value="RING"/>
    <property type="match status" value="1"/>
</dbReference>
<name>A0A835CG12_9FABA</name>
<feature type="domain" description="RING-type" evidence="11">
    <location>
        <begin position="622"/>
        <end position="663"/>
    </location>
</feature>
<keyword evidence="4" id="KW-0808">Transferase</keyword>
<evidence type="ECO:0000256" key="3">
    <source>
        <dbReference type="ARBA" id="ARBA00012483"/>
    </source>
</evidence>
<evidence type="ECO:0000256" key="10">
    <source>
        <dbReference type="SAM" id="MobiDB-lite"/>
    </source>
</evidence>
<proteinExistence type="predicted"/>
<dbReference type="GO" id="GO:0008270">
    <property type="term" value="F:zinc ion binding"/>
    <property type="evidence" value="ECO:0007669"/>
    <property type="project" value="UniProtKB-KW"/>
</dbReference>
<evidence type="ECO:0000259" key="11">
    <source>
        <dbReference type="PROSITE" id="PS50089"/>
    </source>
</evidence>
<dbReference type="PANTHER" id="PTHR22937">
    <property type="entry name" value="E3 UBIQUITIN-PROTEIN LIGASE RNF165"/>
    <property type="match status" value="1"/>
</dbReference>
<keyword evidence="7" id="KW-0833">Ubl conjugation pathway</keyword>
<evidence type="ECO:0000313" key="13">
    <source>
        <dbReference type="Proteomes" id="UP000634136"/>
    </source>
</evidence>
<dbReference type="InterPro" id="IPR001841">
    <property type="entry name" value="Znf_RING"/>
</dbReference>
<reference evidence="12" key="1">
    <citation type="submission" date="2020-09" db="EMBL/GenBank/DDBJ databases">
        <title>Genome-Enabled Discovery of Anthraquinone Biosynthesis in Senna tora.</title>
        <authorList>
            <person name="Kang S.-H."/>
            <person name="Pandey R.P."/>
            <person name="Lee C.-M."/>
            <person name="Sim J.-S."/>
            <person name="Jeong J.-T."/>
            <person name="Choi B.-S."/>
            <person name="Jung M."/>
            <person name="Ginzburg D."/>
            <person name="Zhao K."/>
            <person name="Won S.Y."/>
            <person name="Oh T.-J."/>
            <person name="Yu Y."/>
            <person name="Kim N.-H."/>
            <person name="Lee O.R."/>
            <person name="Lee T.-H."/>
            <person name="Bashyal P."/>
            <person name="Kim T.-S."/>
            <person name="Lee W.-H."/>
            <person name="Kawkins C."/>
            <person name="Kim C.-K."/>
            <person name="Kim J.S."/>
            <person name="Ahn B.O."/>
            <person name="Rhee S.Y."/>
            <person name="Sohng J.K."/>
        </authorList>
    </citation>
    <scope>NUCLEOTIDE SEQUENCE</scope>
    <source>
        <tissue evidence="12">Leaf</tissue>
    </source>
</reference>
<dbReference type="GO" id="GO:0061630">
    <property type="term" value="F:ubiquitin protein ligase activity"/>
    <property type="evidence" value="ECO:0007669"/>
    <property type="project" value="UniProtKB-EC"/>
</dbReference>